<dbReference type="EMBL" id="BAAARV010000025">
    <property type="protein sequence ID" value="GAA2347201.1"/>
    <property type="molecule type" value="Genomic_DNA"/>
</dbReference>
<dbReference type="RefSeq" id="WP_344613406.1">
    <property type="nucleotide sequence ID" value="NZ_BAAARV010000025.1"/>
</dbReference>
<keyword evidence="2" id="KW-1185">Reference proteome</keyword>
<proteinExistence type="predicted"/>
<gene>
    <name evidence="1" type="ORF">GCM10010170_034560</name>
</gene>
<organism evidence="1 2">
    <name type="scientific">Dactylosporangium salmoneum</name>
    <dbReference type="NCBI Taxonomy" id="53361"/>
    <lineage>
        <taxon>Bacteria</taxon>
        <taxon>Bacillati</taxon>
        <taxon>Actinomycetota</taxon>
        <taxon>Actinomycetes</taxon>
        <taxon>Micromonosporales</taxon>
        <taxon>Micromonosporaceae</taxon>
        <taxon>Dactylosporangium</taxon>
    </lineage>
</organism>
<protein>
    <submittedName>
        <fullName evidence="1">Uncharacterized protein</fullName>
    </submittedName>
</protein>
<comment type="caution">
    <text evidence="1">The sequence shown here is derived from an EMBL/GenBank/DDBJ whole genome shotgun (WGS) entry which is preliminary data.</text>
</comment>
<evidence type="ECO:0000313" key="2">
    <source>
        <dbReference type="Proteomes" id="UP001501444"/>
    </source>
</evidence>
<evidence type="ECO:0000313" key="1">
    <source>
        <dbReference type="EMBL" id="GAA2347201.1"/>
    </source>
</evidence>
<dbReference type="Proteomes" id="UP001501444">
    <property type="component" value="Unassembled WGS sequence"/>
</dbReference>
<accession>A0ABN3GAX4</accession>
<sequence length="241" mass="27003">MTSEASRLTKERWYQALKSTQAGGFTGLAGETFLAIRELGNDVGTPITPDVIDRITARLGPQNRDLALDLLDAMDQHGWLIRMDLDRYEFAIPSYARPLPTPGKKPVFAVERAASHQKPVAVQARASAPIVSQGVQEERRCALYRWRDQKQALLYVGITEHVATRSYAHAATSIWWAFARRQDVEWFPSRAEAEVAERAAIRSEAPIFNKAHNASPEAAQRVVEYLTLRKRLDLLPAKLAA</sequence>
<reference evidence="1 2" key="1">
    <citation type="journal article" date="2019" name="Int. J. Syst. Evol. Microbiol.">
        <title>The Global Catalogue of Microorganisms (GCM) 10K type strain sequencing project: providing services to taxonomists for standard genome sequencing and annotation.</title>
        <authorList>
            <consortium name="The Broad Institute Genomics Platform"/>
            <consortium name="The Broad Institute Genome Sequencing Center for Infectious Disease"/>
            <person name="Wu L."/>
            <person name="Ma J."/>
        </authorList>
    </citation>
    <scope>NUCLEOTIDE SEQUENCE [LARGE SCALE GENOMIC DNA]</scope>
    <source>
        <strain evidence="1 2">JCM 3272</strain>
    </source>
</reference>
<name>A0ABN3GAX4_9ACTN</name>